<protein>
    <submittedName>
        <fullName evidence="7">DMT family transporter</fullName>
    </submittedName>
</protein>
<feature type="transmembrane region" description="Helical" evidence="5">
    <location>
        <begin position="9"/>
        <end position="30"/>
    </location>
</feature>
<feature type="transmembrane region" description="Helical" evidence="5">
    <location>
        <begin position="145"/>
        <end position="168"/>
    </location>
</feature>
<dbReference type="PANTHER" id="PTHR32322:SF9">
    <property type="entry name" value="AMINO-ACID METABOLITE EFFLUX PUMP-RELATED"/>
    <property type="match status" value="1"/>
</dbReference>
<sequence length="287" mass="30709">MRTQDWIRFTLLSAIWGASFVFIRICAPVLGPVLTAAGRVGIAGLVLVFYLRAIRFDARWADYKWSYLKVGLLGSGIPFICYAIGALWLPASLLSILNATTPLFGALFAAIWLGEAFDLRRGLGVFLGITGVTLANKLGNVALTPVVLGAIGITLIAPCCYALNGIYLKRRAPHLPPQGNAAFSQLMVAPVLLLGLPFAPPTAVPSLTVIGALLVLAVLSSAVAYLIFYRLIADIGPTRVTTVTFVIPVFGMLWGFLLLHERITSGMLLGCAIMLAGTWLVVGQKRV</sequence>
<feature type="domain" description="EamA" evidence="6">
    <location>
        <begin position="11"/>
        <end position="135"/>
    </location>
</feature>
<reference evidence="7 8" key="1">
    <citation type="submission" date="2023-12" db="EMBL/GenBank/DDBJ databases">
        <title>Description of an unclassified Opitutus bacterium of Verrucomicrobiota.</title>
        <authorList>
            <person name="Zhang D.-F."/>
        </authorList>
    </citation>
    <scope>NUCLEOTIDE SEQUENCE [LARGE SCALE GENOMIC DNA]</scope>
    <source>
        <strain evidence="7 8">WL0086</strain>
    </source>
</reference>
<evidence type="ECO:0000313" key="7">
    <source>
        <dbReference type="EMBL" id="WRQ87835.1"/>
    </source>
</evidence>
<gene>
    <name evidence="7" type="ORF">K1X11_000335</name>
</gene>
<evidence type="ECO:0000313" key="8">
    <source>
        <dbReference type="Proteomes" id="UP000738431"/>
    </source>
</evidence>
<dbReference type="RefSeq" id="WP_221029123.1">
    <property type="nucleotide sequence ID" value="NZ_CP139781.1"/>
</dbReference>
<proteinExistence type="predicted"/>
<evidence type="ECO:0000256" key="4">
    <source>
        <dbReference type="ARBA" id="ARBA00023136"/>
    </source>
</evidence>
<keyword evidence="4 5" id="KW-0472">Membrane</keyword>
<evidence type="ECO:0000256" key="2">
    <source>
        <dbReference type="ARBA" id="ARBA00022692"/>
    </source>
</evidence>
<feature type="transmembrane region" description="Helical" evidence="5">
    <location>
        <begin position="180"/>
        <end position="200"/>
    </location>
</feature>
<evidence type="ECO:0000256" key="3">
    <source>
        <dbReference type="ARBA" id="ARBA00022989"/>
    </source>
</evidence>
<feature type="transmembrane region" description="Helical" evidence="5">
    <location>
        <begin position="66"/>
        <end position="89"/>
    </location>
</feature>
<keyword evidence="3 5" id="KW-1133">Transmembrane helix</keyword>
<dbReference type="InterPro" id="IPR037185">
    <property type="entry name" value="EmrE-like"/>
</dbReference>
<dbReference type="Pfam" id="PF00892">
    <property type="entry name" value="EamA"/>
    <property type="match status" value="2"/>
</dbReference>
<keyword evidence="2 5" id="KW-0812">Transmembrane</keyword>
<dbReference type="InterPro" id="IPR050638">
    <property type="entry name" value="AA-Vitamin_Transporters"/>
</dbReference>
<comment type="subcellular location">
    <subcellularLocation>
        <location evidence="1">Membrane</location>
        <topology evidence="1">Multi-pass membrane protein</topology>
    </subcellularLocation>
</comment>
<feature type="transmembrane region" description="Helical" evidence="5">
    <location>
        <begin position="36"/>
        <end position="54"/>
    </location>
</feature>
<feature type="transmembrane region" description="Helical" evidence="5">
    <location>
        <begin position="95"/>
        <end position="114"/>
    </location>
</feature>
<accession>A0ABZ1C896</accession>
<dbReference type="Proteomes" id="UP000738431">
    <property type="component" value="Chromosome"/>
</dbReference>
<dbReference type="EMBL" id="CP139781">
    <property type="protein sequence ID" value="WRQ87835.1"/>
    <property type="molecule type" value="Genomic_DNA"/>
</dbReference>
<organism evidence="7 8">
    <name type="scientific">Actomonas aquatica</name>
    <dbReference type="NCBI Taxonomy" id="2866162"/>
    <lineage>
        <taxon>Bacteria</taxon>
        <taxon>Pseudomonadati</taxon>
        <taxon>Verrucomicrobiota</taxon>
        <taxon>Opitutia</taxon>
        <taxon>Opitutales</taxon>
        <taxon>Opitutaceae</taxon>
        <taxon>Actomonas</taxon>
    </lineage>
</organism>
<feature type="transmembrane region" description="Helical" evidence="5">
    <location>
        <begin position="206"/>
        <end position="228"/>
    </location>
</feature>
<feature type="domain" description="EamA" evidence="6">
    <location>
        <begin position="152"/>
        <end position="282"/>
    </location>
</feature>
<keyword evidence="8" id="KW-1185">Reference proteome</keyword>
<dbReference type="SUPFAM" id="SSF103481">
    <property type="entry name" value="Multidrug resistance efflux transporter EmrE"/>
    <property type="match status" value="2"/>
</dbReference>
<name>A0ABZ1C896_9BACT</name>
<dbReference type="PANTHER" id="PTHR32322">
    <property type="entry name" value="INNER MEMBRANE TRANSPORTER"/>
    <property type="match status" value="1"/>
</dbReference>
<feature type="transmembrane region" description="Helical" evidence="5">
    <location>
        <begin position="121"/>
        <end position="139"/>
    </location>
</feature>
<evidence type="ECO:0000256" key="5">
    <source>
        <dbReference type="SAM" id="Phobius"/>
    </source>
</evidence>
<evidence type="ECO:0000256" key="1">
    <source>
        <dbReference type="ARBA" id="ARBA00004141"/>
    </source>
</evidence>
<evidence type="ECO:0000259" key="6">
    <source>
        <dbReference type="Pfam" id="PF00892"/>
    </source>
</evidence>
<feature type="transmembrane region" description="Helical" evidence="5">
    <location>
        <begin position="240"/>
        <end position="257"/>
    </location>
</feature>
<dbReference type="InterPro" id="IPR000620">
    <property type="entry name" value="EamA_dom"/>
</dbReference>
<feature type="transmembrane region" description="Helical" evidence="5">
    <location>
        <begin position="263"/>
        <end position="282"/>
    </location>
</feature>